<keyword evidence="1" id="KW-0479">Metal-binding</keyword>
<dbReference type="SUPFAM" id="SSF109635">
    <property type="entry name" value="DnaK suppressor protein DksA, alpha-hairpin domain"/>
    <property type="match status" value="1"/>
</dbReference>
<feature type="coiled-coil region" evidence="5">
    <location>
        <begin position="1"/>
        <end position="32"/>
    </location>
</feature>
<dbReference type="STRING" id="656914.SAMN00017405_0009"/>
<sequence>MDNARKKLEEVKNDYENVLNSVNEGLNSAMNEGLSELSVYDNHPGDIGTEMYEREKDIGTRVYLENQIKKVEDAFHNLDKGKYGICEQCQKQIPKERLEILPFTTMCVNCSQQFSEDEYNHYKRPVEQQIVKPPFNEQSIDSNLSGFDGEDAWAQVAYYGTSETPYETGAIDYKDMYNDQE</sequence>
<dbReference type="Gene3D" id="1.20.120.910">
    <property type="entry name" value="DksA, coiled-coil domain"/>
    <property type="match status" value="1"/>
</dbReference>
<dbReference type="Pfam" id="PF01258">
    <property type="entry name" value="zf-dskA_traR"/>
    <property type="match status" value="1"/>
</dbReference>
<dbReference type="PANTHER" id="PTHR33823">
    <property type="entry name" value="RNA POLYMERASE-BINDING TRANSCRIPTION FACTOR DKSA-RELATED"/>
    <property type="match status" value="1"/>
</dbReference>
<accession>A0A1W1VJZ8</accession>
<evidence type="ECO:0000256" key="1">
    <source>
        <dbReference type="ARBA" id="ARBA00022723"/>
    </source>
</evidence>
<dbReference type="SUPFAM" id="SSF57716">
    <property type="entry name" value="Glucocorticoid receptor-like (DNA-binding domain)"/>
    <property type="match status" value="1"/>
</dbReference>
<evidence type="ECO:0000259" key="6">
    <source>
        <dbReference type="Pfam" id="PF01258"/>
    </source>
</evidence>
<evidence type="ECO:0000256" key="3">
    <source>
        <dbReference type="ARBA" id="ARBA00022833"/>
    </source>
</evidence>
<reference evidence="7 8" key="1">
    <citation type="submission" date="2017-04" db="EMBL/GenBank/DDBJ databases">
        <authorList>
            <person name="Afonso C.L."/>
            <person name="Miller P.J."/>
            <person name="Scott M.A."/>
            <person name="Spackman E."/>
            <person name="Goraichik I."/>
            <person name="Dimitrov K.M."/>
            <person name="Suarez D.L."/>
            <person name="Swayne D.E."/>
        </authorList>
    </citation>
    <scope>NUCLEOTIDE SEQUENCE [LARGE SCALE GENOMIC DNA]</scope>
    <source>
        <strain evidence="7 8">DSM 11270</strain>
    </source>
</reference>
<evidence type="ECO:0000256" key="4">
    <source>
        <dbReference type="PROSITE-ProRule" id="PRU00510"/>
    </source>
</evidence>
<dbReference type="NCBIfam" id="TIGR02890">
    <property type="entry name" value="bacill_yteA"/>
    <property type="match status" value="1"/>
</dbReference>
<dbReference type="EMBL" id="FWWT01000022">
    <property type="protein sequence ID" value="SMB93264.1"/>
    <property type="molecule type" value="Genomic_DNA"/>
</dbReference>
<dbReference type="GO" id="GO:0008270">
    <property type="term" value="F:zinc ion binding"/>
    <property type="evidence" value="ECO:0007669"/>
    <property type="project" value="UniProtKB-KW"/>
</dbReference>
<dbReference type="PROSITE" id="PS51128">
    <property type="entry name" value="ZF_DKSA_2"/>
    <property type="match status" value="1"/>
</dbReference>
<evidence type="ECO:0000313" key="7">
    <source>
        <dbReference type="EMBL" id="SMB93264.1"/>
    </source>
</evidence>
<proteinExistence type="predicted"/>
<keyword evidence="8" id="KW-1185">Reference proteome</keyword>
<dbReference type="OrthoDB" id="9811543at2"/>
<keyword evidence="3" id="KW-0862">Zinc</keyword>
<dbReference type="InterPro" id="IPR020458">
    <property type="entry name" value="Znf_DskA_TraR_CS"/>
</dbReference>
<evidence type="ECO:0000313" key="8">
    <source>
        <dbReference type="Proteomes" id="UP000192731"/>
    </source>
</evidence>
<dbReference type="RefSeq" id="WP_084053785.1">
    <property type="nucleotide sequence ID" value="NZ_FWWT01000022.1"/>
</dbReference>
<dbReference type="InterPro" id="IPR037187">
    <property type="entry name" value="DnaK_N"/>
</dbReference>
<dbReference type="PROSITE" id="PS01102">
    <property type="entry name" value="ZF_DKSA_1"/>
    <property type="match status" value="1"/>
</dbReference>
<gene>
    <name evidence="7" type="ORF">SAMN00017405_0009</name>
</gene>
<organism evidence="7 8">
    <name type="scientific">Desulfonispora thiosulfatigenes DSM 11270</name>
    <dbReference type="NCBI Taxonomy" id="656914"/>
    <lineage>
        <taxon>Bacteria</taxon>
        <taxon>Bacillati</taxon>
        <taxon>Bacillota</taxon>
        <taxon>Clostridia</taxon>
        <taxon>Eubacteriales</taxon>
        <taxon>Peptococcaceae</taxon>
        <taxon>Desulfonispora</taxon>
    </lineage>
</organism>
<keyword evidence="5" id="KW-0175">Coiled coil</keyword>
<evidence type="ECO:0000256" key="5">
    <source>
        <dbReference type="SAM" id="Coils"/>
    </source>
</evidence>
<dbReference type="Proteomes" id="UP000192731">
    <property type="component" value="Unassembled WGS sequence"/>
</dbReference>
<keyword evidence="2" id="KW-0863">Zinc-finger</keyword>
<name>A0A1W1VJZ8_DESTI</name>
<feature type="zinc finger region" description="dksA C4-type" evidence="4">
    <location>
        <begin position="86"/>
        <end position="110"/>
    </location>
</feature>
<dbReference type="InterPro" id="IPR000962">
    <property type="entry name" value="Znf_DskA_TraR"/>
</dbReference>
<dbReference type="PANTHER" id="PTHR33823:SF4">
    <property type="entry name" value="GENERAL STRESS PROTEIN 16O"/>
    <property type="match status" value="1"/>
</dbReference>
<feature type="domain" description="Zinc finger DksA/TraR C4-type" evidence="6">
    <location>
        <begin position="81"/>
        <end position="110"/>
    </location>
</feature>
<evidence type="ECO:0000256" key="2">
    <source>
        <dbReference type="ARBA" id="ARBA00022771"/>
    </source>
</evidence>
<dbReference type="InterPro" id="IPR014240">
    <property type="entry name" value="YteA"/>
</dbReference>
<dbReference type="AlphaFoldDB" id="A0A1W1VJZ8"/>
<protein>
    <submittedName>
        <fullName evidence="7">Transcriptional regulator, TraR/DksA family</fullName>
    </submittedName>
</protein>